<sequence length="171" mass="18889">MLSEFANKMQGQYTLEDLTTLETIEDILAFQTFNSQIALDLGCLIVQKSQRYPEEVAVMIKREADGVNIFQYVADSKAQRNIDFAMRKRLAVLASGHSSLWPLVHRVVTGEGELVAEALPVGGAFPIKVDGHIVATLAVSGLHKGMDFQIIVDSLREYLQVSVPDFRGPLV</sequence>
<dbReference type="InterPro" id="IPR005624">
    <property type="entry name" value="PduO/GlcC-like"/>
</dbReference>
<evidence type="ECO:0000313" key="1">
    <source>
        <dbReference type="EMBL" id="HIU14455.1"/>
    </source>
</evidence>
<proteinExistence type="predicted"/>
<name>A0A9D1L162_9FIRM</name>
<dbReference type="PANTHER" id="PTHR28255:SF1">
    <property type="entry name" value="UPF0303 PROTEIN YBR137W"/>
    <property type="match status" value="1"/>
</dbReference>
<dbReference type="EMBL" id="DVMJ01000090">
    <property type="protein sequence ID" value="HIU14455.1"/>
    <property type="molecule type" value="Genomic_DNA"/>
</dbReference>
<reference evidence="1" key="1">
    <citation type="submission" date="2020-10" db="EMBL/GenBank/DDBJ databases">
        <authorList>
            <person name="Gilroy R."/>
        </authorList>
    </citation>
    <scope>NUCLEOTIDE SEQUENCE</scope>
    <source>
        <strain evidence="1">CHK195-11698</strain>
    </source>
</reference>
<dbReference type="InterPro" id="IPR038084">
    <property type="entry name" value="PduO/GlcC-like_sf"/>
</dbReference>
<dbReference type="AlphaFoldDB" id="A0A9D1L162"/>
<evidence type="ECO:0000313" key="2">
    <source>
        <dbReference type="Proteomes" id="UP000824175"/>
    </source>
</evidence>
<accession>A0A9D1L162</accession>
<dbReference type="Pfam" id="PF03928">
    <property type="entry name" value="HbpS-like"/>
    <property type="match status" value="1"/>
</dbReference>
<dbReference type="Proteomes" id="UP000824175">
    <property type="component" value="Unassembled WGS sequence"/>
</dbReference>
<protein>
    <submittedName>
        <fullName evidence="1">Heme-binding protein</fullName>
    </submittedName>
</protein>
<reference evidence="1" key="2">
    <citation type="journal article" date="2021" name="PeerJ">
        <title>Extensive microbial diversity within the chicken gut microbiome revealed by metagenomics and culture.</title>
        <authorList>
            <person name="Gilroy R."/>
            <person name="Ravi A."/>
            <person name="Getino M."/>
            <person name="Pursley I."/>
            <person name="Horton D.L."/>
            <person name="Alikhan N.F."/>
            <person name="Baker D."/>
            <person name="Gharbi K."/>
            <person name="Hall N."/>
            <person name="Watson M."/>
            <person name="Adriaenssens E.M."/>
            <person name="Foster-Nyarko E."/>
            <person name="Jarju S."/>
            <person name="Secka A."/>
            <person name="Antonio M."/>
            <person name="Oren A."/>
            <person name="Chaudhuri R.R."/>
            <person name="La Ragione R."/>
            <person name="Hildebrand F."/>
            <person name="Pallen M.J."/>
        </authorList>
    </citation>
    <scope>NUCLEOTIDE SEQUENCE</scope>
    <source>
        <strain evidence="1">CHK195-11698</strain>
    </source>
</reference>
<comment type="caution">
    <text evidence="1">The sequence shown here is derived from an EMBL/GenBank/DDBJ whole genome shotgun (WGS) entry which is preliminary data.</text>
</comment>
<gene>
    <name evidence="1" type="ORF">IAD15_10365</name>
</gene>
<dbReference type="Gene3D" id="3.30.450.150">
    <property type="entry name" value="Haem-degrading domain"/>
    <property type="match status" value="1"/>
</dbReference>
<dbReference type="InterPro" id="IPR010371">
    <property type="entry name" value="YBR137W-like"/>
</dbReference>
<dbReference type="PANTHER" id="PTHR28255">
    <property type="match status" value="1"/>
</dbReference>
<dbReference type="SUPFAM" id="SSF143744">
    <property type="entry name" value="GlcG-like"/>
    <property type="match status" value="1"/>
</dbReference>
<organism evidence="1 2">
    <name type="scientific">Candidatus Fimiplasma intestinipullorum</name>
    <dbReference type="NCBI Taxonomy" id="2840825"/>
    <lineage>
        <taxon>Bacteria</taxon>
        <taxon>Bacillati</taxon>
        <taxon>Bacillota</taxon>
        <taxon>Clostridia</taxon>
        <taxon>Eubacteriales</taxon>
        <taxon>Candidatus Fimiplasma</taxon>
    </lineage>
</organism>